<keyword evidence="5" id="KW-0406">Ion transport</keyword>
<gene>
    <name evidence="13" type="ORF">Scaly_1589100</name>
</gene>
<comment type="subcellular location">
    <subcellularLocation>
        <location evidence="1">Membrane</location>
        <topology evidence="1">Multi-pass membrane protein</topology>
    </subcellularLocation>
</comment>
<keyword evidence="8" id="KW-0325">Glycoprotein</keyword>
<dbReference type="AlphaFoldDB" id="A0AAW2P868"/>
<keyword evidence="10" id="KW-0407">Ion channel</keyword>
<dbReference type="SMART" id="SM00079">
    <property type="entry name" value="PBPe"/>
    <property type="match status" value="1"/>
</dbReference>
<evidence type="ECO:0000256" key="5">
    <source>
        <dbReference type="ARBA" id="ARBA00023065"/>
    </source>
</evidence>
<evidence type="ECO:0000256" key="11">
    <source>
        <dbReference type="SAM" id="Phobius"/>
    </source>
</evidence>
<dbReference type="FunFam" id="3.40.190.10:FF:000054">
    <property type="entry name" value="Glutamate receptor"/>
    <property type="match status" value="1"/>
</dbReference>
<evidence type="ECO:0000256" key="10">
    <source>
        <dbReference type="ARBA" id="ARBA00023303"/>
    </source>
</evidence>
<keyword evidence="7 13" id="KW-0675">Receptor</keyword>
<organism evidence="13">
    <name type="scientific">Sesamum calycinum</name>
    <dbReference type="NCBI Taxonomy" id="2727403"/>
    <lineage>
        <taxon>Eukaryota</taxon>
        <taxon>Viridiplantae</taxon>
        <taxon>Streptophyta</taxon>
        <taxon>Embryophyta</taxon>
        <taxon>Tracheophyta</taxon>
        <taxon>Spermatophyta</taxon>
        <taxon>Magnoliopsida</taxon>
        <taxon>eudicotyledons</taxon>
        <taxon>Gunneridae</taxon>
        <taxon>Pentapetalae</taxon>
        <taxon>asterids</taxon>
        <taxon>lamiids</taxon>
        <taxon>Lamiales</taxon>
        <taxon>Pedaliaceae</taxon>
        <taxon>Sesamum</taxon>
    </lineage>
</organism>
<dbReference type="InterPro" id="IPR001320">
    <property type="entry name" value="Iontro_rcpt_C"/>
</dbReference>
<feature type="transmembrane region" description="Helical" evidence="11">
    <location>
        <begin position="158"/>
        <end position="176"/>
    </location>
</feature>
<feature type="transmembrane region" description="Helical" evidence="11">
    <location>
        <begin position="221"/>
        <end position="241"/>
    </location>
</feature>
<evidence type="ECO:0000259" key="12">
    <source>
        <dbReference type="SMART" id="SM00079"/>
    </source>
</evidence>
<feature type="transmembrane region" description="Helical" evidence="11">
    <location>
        <begin position="402"/>
        <end position="423"/>
    </location>
</feature>
<proteinExistence type="predicted"/>
<evidence type="ECO:0000313" key="13">
    <source>
        <dbReference type="EMBL" id="KAL0352004.1"/>
    </source>
</evidence>
<keyword evidence="6 11" id="KW-0472">Membrane</keyword>
<dbReference type="EMBL" id="JACGWM010000009">
    <property type="protein sequence ID" value="KAL0352004.1"/>
    <property type="molecule type" value="Genomic_DNA"/>
</dbReference>
<dbReference type="CDD" id="cd13686">
    <property type="entry name" value="GluR_Plant"/>
    <property type="match status" value="1"/>
</dbReference>
<protein>
    <submittedName>
        <fullName evidence="13">Glutamate receptor 3.1</fullName>
    </submittedName>
</protein>
<evidence type="ECO:0000256" key="1">
    <source>
        <dbReference type="ARBA" id="ARBA00004141"/>
    </source>
</evidence>
<evidence type="ECO:0000256" key="6">
    <source>
        <dbReference type="ARBA" id="ARBA00023136"/>
    </source>
</evidence>
<dbReference type="FunFam" id="1.10.287.70:FF:000172">
    <property type="entry name" value="Glutamate receptor"/>
    <property type="match status" value="1"/>
</dbReference>
<dbReference type="Pfam" id="PF00060">
    <property type="entry name" value="Lig_chan"/>
    <property type="match status" value="1"/>
</dbReference>
<name>A0AAW2P868_9LAMI</name>
<dbReference type="GO" id="GO:0016020">
    <property type="term" value="C:membrane"/>
    <property type="evidence" value="ECO:0007669"/>
    <property type="project" value="UniProtKB-SubCell"/>
</dbReference>
<dbReference type="SUPFAM" id="SSF53850">
    <property type="entry name" value="Periplasmic binding protein-like II"/>
    <property type="match status" value="1"/>
</dbReference>
<dbReference type="InterPro" id="IPR015683">
    <property type="entry name" value="Ionotropic_Glu_rcpt"/>
</dbReference>
<sequence>MALGSGLTGELISSIYWPGGERTIPKGWTMGSHEKPLRVGVPAKGAFNQFVKVAYDQGHNQTQITGFSIEVFEAAVKQLPYNLAYVFVPCYGSYDEMVAEVHNKSLDAAVGDTEIMADRYVYAEFSQPYIESGLVMVVTVKPELKESRFIALSAFTKTMWIQLAGLSMSTGAIIWLSEYATGNEQFTNNSFLQLIGSILWLSITIISFSQRENIKNGTSKLVLAVWIGIVFVVGASFTAVLSSMMTVPRLQPSILDIDYLRNTNAVVGCNGNSFIVRYLTDVLHFKSDNVRKIYSINDYPRAFETGVIKAAFFVAPHAKVFLAEYCKGYTISGPSFKLGGFGFVFPRGSPLAVDVSEAILKVTQSGHINTLEKNMLYLSNCTSSTSSHEADDMKLGPEPFSGLFQVLGGIIGVAFFISVVRLVRTTGINIHDLVQIALQVKRICMLAWFVLAECCIRFCWRSEGS</sequence>
<comment type="caution">
    <text evidence="13">The sequence shown here is derived from an EMBL/GenBank/DDBJ whole genome shotgun (WGS) entry which is preliminary data.</text>
</comment>
<reference evidence="13" key="1">
    <citation type="submission" date="2020-06" db="EMBL/GenBank/DDBJ databases">
        <authorList>
            <person name="Li T."/>
            <person name="Hu X."/>
            <person name="Zhang T."/>
            <person name="Song X."/>
            <person name="Zhang H."/>
            <person name="Dai N."/>
            <person name="Sheng W."/>
            <person name="Hou X."/>
            <person name="Wei L."/>
        </authorList>
    </citation>
    <scope>NUCLEOTIDE SEQUENCE</scope>
    <source>
        <strain evidence="13">KEN8</strain>
        <tissue evidence="13">Leaf</tissue>
    </source>
</reference>
<evidence type="ECO:0000256" key="2">
    <source>
        <dbReference type="ARBA" id="ARBA00022448"/>
    </source>
</evidence>
<keyword evidence="3 11" id="KW-0812">Transmembrane</keyword>
<reference evidence="13" key="2">
    <citation type="journal article" date="2024" name="Plant">
        <title>Genomic evolution and insights into agronomic trait innovations of Sesamum species.</title>
        <authorList>
            <person name="Miao H."/>
            <person name="Wang L."/>
            <person name="Qu L."/>
            <person name="Liu H."/>
            <person name="Sun Y."/>
            <person name="Le M."/>
            <person name="Wang Q."/>
            <person name="Wei S."/>
            <person name="Zheng Y."/>
            <person name="Lin W."/>
            <person name="Duan Y."/>
            <person name="Cao H."/>
            <person name="Xiong S."/>
            <person name="Wang X."/>
            <person name="Wei L."/>
            <person name="Li C."/>
            <person name="Ma Q."/>
            <person name="Ju M."/>
            <person name="Zhao R."/>
            <person name="Li G."/>
            <person name="Mu C."/>
            <person name="Tian Q."/>
            <person name="Mei H."/>
            <person name="Zhang T."/>
            <person name="Gao T."/>
            <person name="Zhang H."/>
        </authorList>
    </citation>
    <scope>NUCLEOTIDE SEQUENCE</scope>
    <source>
        <strain evidence="13">KEN8</strain>
    </source>
</reference>
<dbReference type="GO" id="GO:0015276">
    <property type="term" value="F:ligand-gated monoatomic ion channel activity"/>
    <property type="evidence" value="ECO:0007669"/>
    <property type="project" value="InterPro"/>
</dbReference>
<accession>A0AAW2P868</accession>
<keyword evidence="4 11" id="KW-1133">Transmembrane helix</keyword>
<dbReference type="Gene3D" id="3.40.190.10">
    <property type="entry name" value="Periplasmic binding protein-like II"/>
    <property type="match status" value="3"/>
</dbReference>
<dbReference type="PANTHER" id="PTHR18966">
    <property type="entry name" value="IONOTROPIC GLUTAMATE RECEPTOR"/>
    <property type="match status" value="1"/>
</dbReference>
<keyword evidence="2" id="KW-0813">Transport</keyword>
<evidence type="ECO:0000256" key="4">
    <source>
        <dbReference type="ARBA" id="ARBA00022989"/>
    </source>
</evidence>
<evidence type="ECO:0000256" key="8">
    <source>
        <dbReference type="ARBA" id="ARBA00023180"/>
    </source>
</evidence>
<evidence type="ECO:0000256" key="7">
    <source>
        <dbReference type="ARBA" id="ARBA00023170"/>
    </source>
</evidence>
<keyword evidence="9" id="KW-1071">Ligand-gated ion channel</keyword>
<evidence type="ECO:0000256" key="9">
    <source>
        <dbReference type="ARBA" id="ARBA00023286"/>
    </source>
</evidence>
<evidence type="ECO:0000256" key="3">
    <source>
        <dbReference type="ARBA" id="ARBA00022692"/>
    </source>
</evidence>
<feature type="domain" description="Ionotropic glutamate receptor C-terminal" evidence="12">
    <location>
        <begin position="36"/>
        <end position="378"/>
    </location>
</feature>
<feature type="transmembrane region" description="Helical" evidence="11">
    <location>
        <begin position="191"/>
        <end position="209"/>
    </location>
</feature>